<dbReference type="Gramene" id="AET2Gv20033100.1">
    <property type="protein sequence ID" value="AET2Gv20033100.1"/>
    <property type="gene ID" value="AET2Gv20033100"/>
</dbReference>
<reference evidence="2" key="1">
    <citation type="journal article" date="2014" name="Science">
        <title>Ancient hybridizations among the ancestral genomes of bread wheat.</title>
        <authorList>
            <consortium name="International Wheat Genome Sequencing Consortium,"/>
            <person name="Marcussen T."/>
            <person name="Sandve S.R."/>
            <person name="Heier L."/>
            <person name="Spannagl M."/>
            <person name="Pfeifer M."/>
            <person name="Jakobsen K.S."/>
            <person name="Wulff B.B."/>
            <person name="Steuernagel B."/>
            <person name="Mayer K.F."/>
            <person name="Olsen O.A."/>
        </authorList>
    </citation>
    <scope>NUCLEOTIDE SEQUENCE [LARGE SCALE GENOMIC DNA]</scope>
    <source>
        <strain evidence="2">cv. AL8/78</strain>
    </source>
</reference>
<dbReference type="InterPro" id="IPR027417">
    <property type="entry name" value="P-loop_NTPase"/>
</dbReference>
<dbReference type="SUPFAM" id="SSF52540">
    <property type="entry name" value="P-loop containing nucleoside triphosphate hydrolases"/>
    <property type="match status" value="1"/>
</dbReference>
<name>A0A453A8V3_AEGTS</name>
<reference evidence="2" key="2">
    <citation type="journal article" date="2017" name="Nat. Plants">
        <title>The Aegilops tauschii genome reveals multiple impacts of transposons.</title>
        <authorList>
            <person name="Zhao G."/>
            <person name="Zou C."/>
            <person name="Li K."/>
            <person name="Wang K."/>
            <person name="Li T."/>
            <person name="Gao L."/>
            <person name="Zhang X."/>
            <person name="Wang H."/>
            <person name="Yang Z."/>
            <person name="Liu X."/>
            <person name="Jiang W."/>
            <person name="Mao L."/>
            <person name="Kong X."/>
            <person name="Jiao Y."/>
            <person name="Jia J."/>
        </authorList>
    </citation>
    <scope>NUCLEOTIDE SEQUENCE [LARGE SCALE GENOMIC DNA]</scope>
    <source>
        <strain evidence="2">cv. AL8/78</strain>
    </source>
</reference>
<accession>A0A453A8V3</accession>
<dbReference type="Proteomes" id="UP000015105">
    <property type="component" value="Chromosome 2D"/>
</dbReference>
<dbReference type="PANTHER" id="PTHR33377">
    <property type="entry name" value="OS10G0134700 PROTEIN-RELATED"/>
    <property type="match status" value="1"/>
</dbReference>
<dbReference type="AlphaFoldDB" id="A0A453A8V3"/>
<protein>
    <recommendedName>
        <fullName evidence="3">NB-ARC domain-containing protein</fullName>
    </recommendedName>
</protein>
<dbReference type="PANTHER" id="PTHR33377:SF19">
    <property type="entry name" value="GENOME ASSEMBLY, CHROMOSOME: II"/>
    <property type="match status" value="1"/>
</dbReference>
<evidence type="ECO:0008006" key="3">
    <source>
        <dbReference type="Google" id="ProtNLM"/>
    </source>
</evidence>
<reference evidence="1" key="3">
    <citation type="journal article" date="2017" name="Nature">
        <title>Genome sequence of the progenitor of the wheat D genome Aegilops tauschii.</title>
        <authorList>
            <person name="Luo M.C."/>
            <person name="Gu Y.Q."/>
            <person name="Puiu D."/>
            <person name="Wang H."/>
            <person name="Twardziok S.O."/>
            <person name="Deal K.R."/>
            <person name="Huo N."/>
            <person name="Zhu T."/>
            <person name="Wang L."/>
            <person name="Wang Y."/>
            <person name="McGuire P.E."/>
            <person name="Liu S."/>
            <person name="Long H."/>
            <person name="Ramasamy R.K."/>
            <person name="Rodriguez J.C."/>
            <person name="Van S.L."/>
            <person name="Yuan L."/>
            <person name="Wang Z."/>
            <person name="Xia Z."/>
            <person name="Xiao L."/>
            <person name="Anderson O.D."/>
            <person name="Ouyang S."/>
            <person name="Liang Y."/>
            <person name="Zimin A.V."/>
            <person name="Pertea G."/>
            <person name="Qi P."/>
            <person name="Bennetzen J.L."/>
            <person name="Dai X."/>
            <person name="Dawson M.W."/>
            <person name="Muller H.G."/>
            <person name="Kugler K."/>
            <person name="Rivarola-Duarte L."/>
            <person name="Spannagl M."/>
            <person name="Mayer K.F.X."/>
            <person name="Lu F.H."/>
            <person name="Bevan M.W."/>
            <person name="Leroy P."/>
            <person name="Li P."/>
            <person name="You F.M."/>
            <person name="Sun Q."/>
            <person name="Liu Z."/>
            <person name="Lyons E."/>
            <person name="Wicker T."/>
            <person name="Salzberg S.L."/>
            <person name="Devos K.M."/>
            <person name="Dvorak J."/>
        </authorList>
    </citation>
    <scope>NUCLEOTIDE SEQUENCE [LARGE SCALE GENOMIC DNA]</scope>
    <source>
        <strain evidence="1">cv. AL8/78</strain>
    </source>
</reference>
<sequence>MAEFVVLLGGCERMSRRPYDVYLYTENFMFGRHAEKQKLLIFLLQHNDPHGDHAPAILPVIGGASVGKKTLVAHVCGDERVHSRFSSILHLNGDSFMRILDNGRSMFGMVLVVITFASDIEDDDWKKLQRLARFGSVKPIFLTVLSYDELRYLLKTLVFGSVDPM</sequence>
<evidence type="ECO:0000313" key="2">
    <source>
        <dbReference type="Proteomes" id="UP000015105"/>
    </source>
</evidence>
<keyword evidence="2" id="KW-1185">Reference proteome</keyword>
<organism evidence="1 2">
    <name type="scientific">Aegilops tauschii subsp. strangulata</name>
    <name type="common">Goatgrass</name>
    <dbReference type="NCBI Taxonomy" id="200361"/>
    <lineage>
        <taxon>Eukaryota</taxon>
        <taxon>Viridiplantae</taxon>
        <taxon>Streptophyta</taxon>
        <taxon>Embryophyta</taxon>
        <taxon>Tracheophyta</taxon>
        <taxon>Spermatophyta</taxon>
        <taxon>Magnoliopsida</taxon>
        <taxon>Liliopsida</taxon>
        <taxon>Poales</taxon>
        <taxon>Poaceae</taxon>
        <taxon>BOP clade</taxon>
        <taxon>Pooideae</taxon>
        <taxon>Triticodae</taxon>
        <taxon>Triticeae</taxon>
        <taxon>Triticinae</taxon>
        <taxon>Aegilops</taxon>
    </lineage>
</organism>
<reference evidence="1" key="4">
    <citation type="submission" date="2019-03" db="UniProtKB">
        <authorList>
            <consortium name="EnsemblPlants"/>
        </authorList>
    </citation>
    <scope>IDENTIFICATION</scope>
</reference>
<reference evidence="1" key="5">
    <citation type="journal article" date="2021" name="G3 (Bethesda)">
        <title>Aegilops tauschii genome assembly Aet v5.0 features greater sequence contiguity and improved annotation.</title>
        <authorList>
            <person name="Wang L."/>
            <person name="Zhu T."/>
            <person name="Rodriguez J.C."/>
            <person name="Deal K.R."/>
            <person name="Dubcovsky J."/>
            <person name="McGuire P.E."/>
            <person name="Lux T."/>
            <person name="Spannagl M."/>
            <person name="Mayer K.F.X."/>
            <person name="Baldrich P."/>
            <person name="Meyers B.C."/>
            <person name="Huo N."/>
            <person name="Gu Y.Q."/>
            <person name="Zhou H."/>
            <person name="Devos K.M."/>
            <person name="Bennetzen J.L."/>
            <person name="Unver T."/>
            <person name="Budak H."/>
            <person name="Gulick P.J."/>
            <person name="Galiba G."/>
            <person name="Kalapos B."/>
            <person name="Nelson D.R."/>
            <person name="Li P."/>
            <person name="You F.M."/>
            <person name="Luo M.C."/>
            <person name="Dvorak J."/>
        </authorList>
    </citation>
    <scope>NUCLEOTIDE SEQUENCE [LARGE SCALE GENOMIC DNA]</scope>
    <source>
        <strain evidence="1">cv. AL8/78</strain>
    </source>
</reference>
<dbReference type="EnsemblPlants" id="AET2Gv20033100.1">
    <property type="protein sequence ID" value="AET2Gv20033100.1"/>
    <property type="gene ID" value="AET2Gv20033100"/>
</dbReference>
<evidence type="ECO:0000313" key="1">
    <source>
        <dbReference type="EnsemblPlants" id="AET2Gv20033100.1"/>
    </source>
</evidence>
<proteinExistence type="predicted"/>